<dbReference type="EMBL" id="SNRW01003796">
    <property type="protein sequence ID" value="KAA6388904.1"/>
    <property type="molecule type" value="Genomic_DNA"/>
</dbReference>
<feature type="compositionally biased region" description="Polar residues" evidence="1">
    <location>
        <begin position="54"/>
        <end position="64"/>
    </location>
</feature>
<feature type="transmembrane region" description="Helical" evidence="2">
    <location>
        <begin position="12"/>
        <end position="30"/>
    </location>
</feature>
<feature type="compositionally biased region" description="Basic and acidic residues" evidence="1">
    <location>
        <begin position="66"/>
        <end position="77"/>
    </location>
</feature>
<accession>A0A5J4W1Q8</accession>
<evidence type="ECO:0000256" key="1">
    <source>
        <dbReference type="SAM" id="MobiDB-lite"/>
    </source>
</evidence>
<evidence type="ECO:0000313" key="4">
    <source>
        <dbReference type="Proteomes" id="UP000324800"/>
    </source>
</evidence>
<protein>
    <submittedName>
        <fullName evidence="3">Uncharacterized protein</fullName>
    </submittedName>
</protein>
<proteinExistence type="predicted"/>
<organism evidence="3 4">
    <name type="scientific">Streblomastix strix</name>
    <dbReference type="NCBI Taxonomy" id="222440"/>
    <lineage>
        <taxon>Eukaryota</taxon>
        <taxon>Metamonada</taxon>
        <taxon>Preaxostyla</taxon>
        <taxon>Oxymonadida</taxon>
        <taxon>Streblomastigidae</taxon>
        <taxon>Streblomastix</taxon>
    </lineage>
</organism>
<dbReference type="Proteomes" id="UP000324800">
    <property type="component" value="Unassembled WGS sequence"/>
</dbReference>
<reference evidence="3 4" key="1">
    <citation type="submission" date="2019-03" db="EMBL/GenBank/DDBJ databases">
        <title>Single cell metagenomics reveals metabolic interactions within the superorganism composed of flagellate Streblomastix strix and complex community of Bacteroidetes bacteria on its surface.</title>
        <authorList>
            <person name="Treitli S.C."/>
            <person name="Kolisko M."/>
            <person name="Husnik F."/>
            <person name="Keeling P."/>
            <person name="Hampl V."/>
        </authorList>
    </citation>
    <scope>NUCLEOTIDE SEQUENCE [LARGE SCALE GENOMIC DNA]</scope>
    <source>
        <strain evidence="3">ST1C</strain>
    </source>
</reference>
<gene>
    <name evidence="3" type="ORF">EZS28_015569</name>
</gene>
<sequence>MKDGKCGFFCTAIRIAVFLPPITIIEYLALYRISGERTKTPNYVNNRGTGGQDRLQTTLQSSGASDEIREKSISGAS</sequence>
<keyword evidence="2" id="KW-0812">Transmembrane</keyword>
<keyword evidence="2" id="KW-0472">Membrane</keyword>
<name>A0A5J4W1Q8_9EUKA</name>
<evidence type="ECO:0000256" key="2">
    <source>
        <dbReference type="SAM" id="Phobius"/>
    </source>
</evidence>
<dbReference type="AlphaFoldDB" id="A0A5J4W1Q8"/>
<feature type="region of interest" description="Disordered" evidence="1">
    <location>
        <begin position="41"/>
        <end position="77"/>
    </location>
</feature>
<evidence type="ECO:0000313" key="3">
    <source>
        <dbReference type="EMBL" id="KAA6388904.1"/>
    </source>
</evidence>
<keyword evidence="2" id="KW-1133">Transmembrane helix</keyword>
<comment type="caution">
    <text evidence="3">The sequence shown here is derived from an EMBL/GenBank/DDBJ whole genome shotgun (WGS) entry which is preliminary data.</text>
</comment>